<protein>
    <submittedName>
        <fullName evidence="1">Uncharacterized protein</fullName>
    </submittedName>
</protein>
<dbReference type="HOGENOM" id="CLU_2969202_0_0_9"/>
<reference evidence="1 2" key="1">
    <citation type="submission" date="2011-08" db="EMBL/GenBank/DDBJ databases">
        <authorList>
            <person name="Weinstock G."/>
            <person name="Sodergren E."/>
            <person name="Clifton S."/>
            <person name="Fulton L."/>
            <person name="Fulton B."/>
            <person name="Courtney L."/>
            <person name="Fronick C."/>
            <person name="Harrison M."/>
            <person name="Strong C."/>
            <person name="Farmer C."/>
            <person name="Delahaunty K."/>
            <person name="Markovic C."/>
            <person name="Hall O."/>
            <person name="Minx P."/>
            <person name="Tomlinson C."/>
            <person name="Mitreva M."/>
            <person name="Hou S."/>
            <person name="Chen J."/>
            <person name="Wollam A."/>
            <person name="Pepin K.H."/>
            <person name="Johnson M."/>
            <person name="Bhonagiri V."/>
            <person name="Zhang X."/>
            <person name="Suruliraj S."/>
            <person name="Warren W."/>
            <person name="Chinwalla A."/>
            <person name="Mardis E.R."/>
            <person name="Wilson R.K."/>
        </authorList>
    </citation>
    <scope>NUCLEOTIDE SEQUENCE [LARGE SCALE GENOMIC DNA]</scope>
    <source>
        <strain evidence="1 2">F0357</strain>
    </source>
</reference>
<sequence length="58" mass="6372">MALNFCIPVTGGHDRSSGGSGVRRSFSYRCGRIFLPRTVREGISRVAASNFESCCLCW</sequence>
<evidence type="ECO:0000313" key="2">
    <source>
        <dbReference type="Proteomes" id="UP000005481"/>
    </source>
</evidence>
<proteinExistence type="predicted"/>
<dbReference type="EMBL" id="AGCJ01000066">
    <property type="protein sequence ID" value="EHM39438.1"/>
    <property type="molecule type" value="Genomic_DNA"/>
</dbReference>
<dbReference type="STRING" id="861450.HMPREF0080_01477"/>
<keyword evidence="2" id="KW-1185">Reference proteome</keyword>
<name>G9YII5_9FIRM</name>
<organism evidence="1 2">
    <name type="scientific">Anaeroglobus geminatus F0357</name>
    <dbReference type="NCBI Taxonomy" id="861450"/>
    <lineage>
        <taxon>Bacteria</taxon>
        <taxon>Bacillati</taxon>
        <taxon>Bacillota</taxon>
        <taxon>Negativicutes</taxon>
        <taxon>Veillonellales</taxon>
        <taxon>Veillonellaceae</taxon>
        <taxon>Anaeroglobus</taxon>
    </lineage>
</organism>
<evidence type="ECO:0000313" key="1">
    <source>
        <dbReference type="EMBL" id="EHM39438.1"/>
    </source>
</evidence>
<dbReference type="AlphaFoldDB" id="G9YII5"/>
<gene>
    <name evidence="1" type="ORF">HMPREF0080_01477</name>
</gene>
<comment type="caution">
    <text evidence="1">The sequence shown here is derived from an EMBL/GenBank/DDBJ whole genome shotgun (WGS) entry which is preliminary data.</text>
</comment>
<dbReference type="Proteomes" id="UP000005481">
    <property type="component" value="Unassembled WGS sequence"/>
</dbReference>
<accession>G9YII5</accession>